<accession>A0A5C6PT40</accession>
<dbReference type="Proteomes" id="UP000324091">
    <property type="component" value="Chromosome 1"/>
</dbReference>
<gene>
    <name evidence="1" type="ORF">D4764_01G0013520</name>
</gene>
<reference evidence="1 2" key="1">
    <citation type="submission" date="2019-04" db="EMBL/GenBank/DDBJ databases">
        <title>Chromosome genome assembly for Takifugu flavidus.</title>
        <authorList>
            <person name="Xiao S."/>
        </authorList>
    </citation>
    <scope>NUCLEOTIDE SEQUENCE [LARGE SCALE GENOMIC DNA]</scope>
    <source>
        <strain evidence="1">HTHZ2018</strain>
        <tissue evidence="1">Muscle</tissue>
    </source>
</reference>
<dbReference type="EMBL" id="RHFK02000001">
    <property type="protein sequence ID" value="TWW81537.1"/>
    <property type="molecule type" value="Genomic_DNA"/>
</dbReference>
<protein>
    <submittedName>
        <fullName evidence="1">Uncharacterized protein</fullName>
    </submittedName>
</protein>
<sequence>RWFLLLSLDESNGLCYGLQDLVTWDFTQCEGCRHWHPGLWCLDQDLKLMGFKSSPFGNHTLSAKQNCVLLSNLSPTPCDLQELPEPVE</sequence>
<dbReference type="AlphaFoldDB" id="A0A5C6PT40"/>
<comment type="caution">
    <text evidence="1">The sequence shown here is derived from an EMBL/GenBank/DDBJ whole genome shotgun (WGS) entry which is preliminary data.</text>
</comment>
<evidence type="ECO:0000313" key="1">
    <source>
        <dbReference type="EMBL" id="TWW81537.1"/>
    </source>
</evidence>
<organism evidence="1 2">
    <name type="scientific">Takifugu flavidus</name>
    <name type="common">sansaifugu</name>
    <dbReference type="NCBI Taxonomy" id="433684"/>
    <lineage>
        <taxon>Eukaryota</taxon>
        <taxon>Metazoa</taxon>
        <taxon>Chordata</taxon>
        <taxon>Craniata</taxon>
        <taxon>Vertebrata</taxon>
        <taxon>Euteleostomi</taxon>
        <taxon>Actinopterygii</taxon>
        <taxon>Neopterygii</taxon>
        <taxon>Teleostei</taxon>
        <taxon>Neoteleostei</taxon>
        <taxon>Acanthomorphata</taxon>
        <taxon>Eupercaria</taxon>
        <taxon>Tetraodontiformes</taxon>
        <taxon>Tetradontoidea</taxon>
        <taxon>Tetraodontidae</taxon>
        <taxon>Takifugu</taxon>
    </lineage>
</organism>
<feature type="non-terminal residue" evidence="1">
    <location>
        <position position="1"/>
    </location>
</feature>
<proteinExistence type="predicted"/>
<keyword evidence="2" id="KW-1185">Reference proteome</keyword>
<evidence type="ECO:0000313" key="2">
    <source>
        <dbReference type="Proteomes" id="UP000324091"/>
    </source>
</evidence>
<name>A0A5C6PT40_9TELE</name>